<dbReference type="InterPro" id="IPR011009">
    <property type="entry name" value="Kinase-like_dom_sf"/>
</dbReference>
<dbReference type="InterPro" id="IPR051931">
    <property type="entry name" value="PAK3-like"/>
</dbReference>
<dbReference type="Gene3D" id="1.10.510.10">
    <property type="entry name" value="Transferase(Phosphotransferase) domain 1"/>
    <property type="match status" value="2"/>
</dbReference>
<evidence type="ECO:0000256" key="2">
    <source>
        <dbReference type="ARBA" id="ARBA00022741"/>
    </source>
</evidence>
<dbReference type="GO" id="GO:0005524">
    <property type="term" value="F:ATP binding"/>
    <property type="evidence" value="ECO:0007669"/>
    <property type="project" value="UniProtKB-KW"/>
</dbReference>
<keyword evidence="5" id="KW-1185">Reference proteome</keyword>
<keyword evidence="3" id="KW-0067">ATP-binding</keyword>
<dbReference type="AlphaFoldDB" id="A0A1E1MWK2"/>
<dbReference type="Proteomes" id="UP000177625">
    <property type="component" value="Unassembled WGS sequence"/>
</dbReference>
<keyword evidence="2" id="KW-0547">Nucleotide-binding</keyword>
<evidence type="ECO:0000256" key="3">
    <source>
        <dbReference type="ARBA" id="ARBA00022840"/>
    </source>
</evidence>
<evidence type="ECO:0008006" key="6">
    <source>
        <dbReference type="Google" id="ProtNLM"/>
    </source>
</evidence>
<reference evidence="5" key="1">
    <citation type="submission" date="2016-03" db="EMBL/GenBank/DDBJ databases">
        <authorList>
            <person name="Guldener U."/>
        </authorList>
    </citation>
    <scope>NUCLEOTIDE SEQUENCE [LARGE SCALE GENOMIC DNA]</scope>
</reference>
<dbReference type="PANTHER" id="PTHR45832:SF22">
    <property type="entry name" value="SERINE_THREONINE-PROTEIN KINASE SAMKA-RELATED"/>
    <property type="match status" value="1"/>
</dbReference>
<organism evidence="4 5">
    <name type="scientific">Rhynchosporium secalis</name>
    <name type="common">Barley scald fungus</name>
    <dbReference type="NCBI Taxonomy" id="38038"/>
    <lineage>
        <taxon>Eukaryota</taxon>
        <taxon>Fungi</taxon>
        <taxon>Dikarya</taxon>
        <taxon>Ascomycota</taxon>
        <taxon>Pezizomycotina</taxon>
        <taxon>Leotiomycetes</taxon>
        <taxon>Helotiales</taxon>
        <taxon>Ploettnerulaceae</taxon>
        <taxon>Rhynchosporium</taxon>
    </lineage>
</organism>
<accession>A0A1E1MWK2</accession>
<gene>
    <name evidence="4" type="ORF">RSE6_15018</name>
</gene>
<protein>
    <recommendedName>
        <fullName evidence="6">Protein kinase domain-containing protein</fullName>
    </recommendedName>
</protein>
<sequence length="378" mass="41503">MPLSLEPIVRSPAYPNERQLAAILSQVVTGLAYLAAEEFEHGSLSCSNILLNTDGDIEITSQECYHVKADSRPRDIRALSSITIELIQKYVKEDRAIGIDDLYRWQSNSDAIGFLSATTSAGSAAELLKESISETHHGTNLSKGNTPPASTVIAKPVPHSQALESTAEAIGTPDTILDSPWDHYQRVFELRLDSFVMVVTHRASHDLFTMKRFQGADEVRMLQPLAHKNLHQMLQCFSLEDSYLAVFGYEPISLAHIACCPPYLTELQLAAIVGQILDGLAYLAANGLEPGPYSCSNIPLDADGTVKMTSHESCKEISPIHDLEALGYVTMELMQKYLSSNGSMCLEDFRYWPSDGNAVGFLAMTTSATSPEQLFIRS</sequence>
<proteinExistence type="inferred from homology"/>
<comment type="similarity">
    <text evidence="1">Belongs to the protein kinase superfamily. STE Ser/Thr protein kinase family. STE20 subfamily.</text>
</comment>
<name>A0A1E1MWK2_RHYSE</name>
<dbReference type="EMBL" id="FJVC01000776">
    <property type="protein sequence ID" value="CZT53449.1"/>
    <property type="molecule type" value="Genomic_DNA"/>
</dbReference>
<evidence type="ECO:0000256" key="1">
    <source>
        <dbReference type="ARBA" id="ARBA00008874"/>
    </source>
</evidence>
<dbReference type="PANTHER" id="PTHR45832">
    <property type="entry name" value="SERINE/THREONINE-PROTEIN KINASE SAMKA-RELATED-RELATED"/>
    <property type="match status" value="1"/>
</dbReference>
<dbReference type="SUPFAM" id="SSF56112">
    <property type="entry name" value="Protein kinase-like (PK-like)"/>
    <property type="match status" value="2"/>
</dbReference>
<evidence type="ECO:0000313" key="4">
    <source>
        <dbReference type="EMBL" id="CZT53449.1"/>
    </source>
</evidence>
<evidence type="ECO:0000313" key="5">
    <source>
        <dbReference type="Proteomes" id="UP000177625"/>
    </source>
</evidence>